<evidence type="ECO:0000256" key="3">
    <source>
        <dbReference type="ARBA" id="ARBA00022692"/>
    </source>
</evidence>
<evidence type="ECO:0000259" key="6">
    <source>
        <dbReference type="Pfam" id="PF07970"/>
    </source>
</evidence>
<evidence type="ECO:0000256" key="4">
    <source>
        <dbReference type="ARBA" id="ARBA00022989"/>
    </source>
</evidence>
<reference evidence="9" key="1">
    <citation type="journal article" date="2013" name="Nature">
        <title>Pan genome of the phytoplankton Emiliania underpins its global distribution.</title>
        <authorList>
            <person name="Read B.A."/>
            <person name="Kegel J."/>
            <person name="Klute M.J."/>
            <person name="Kuo A."/>
            <person name="Lefebvre S.C."/>
            <person name="Maumus F."/>
            <person name="Mayer C."/>
            <person name="Miller J."/>
            <person name="Monier A."/>
            <person name="Salamov A."/>
            <person name="Young J."/>
            <person name="Aguilar M."/>
            <person name="Claverie J.M."/>
            <person name="Frickenhaus S."/>
            <person name="Gonzalez K."/>
            <person name="Herman E.K."/>
            <person name="Lin Y.C."/>
            <person name="Napier J."/>
            <person name="Ogata H."/>
            <person name="Sarno A.F."/>
            <person name="Shmutz J."/>
            <person name="Schroeder D."/>
            <person name="de Vargas C."/>
            <person name="Verret F."/>
            <person name="von Dassow P."/>
            <person name="Valentin K."/>
            <person name="Van de Peer Y."/>
            <person name="Wheeler G."/>
            <person name="Dacks J.B."/>
            <person name="Delwiche C.F."/>
            <person name="Dyhrman S.T."/>
            <person name="Glockner G."/>
            <person name="John U."/>
            <person name="Richards T."/>
            <person name="Worden A.Z."/>
            <person name="Zhang X."/>
            <person name="Grigoriev I.V."/>
            <person name="Allen A.E."/>
            <person name="Bidle K."/>
            <person name="Borodovsky M."/>
            <person name="Bowler C."/>
            <person name="Brownlee C."/>
            <person name="Cock J.M."/>
            <person name="Elias M."/>
            <person name="Gladyshev V.N."/>
            <person name="Groth M."/>
            <person name="Guda C."/>
            <person name="Hadaegh A."/>
            <person name="Iglesias-Rodriguez M.D."/>
            <person name="Jenkins J."/>
            <person name="Jones B.M."/>
            <person name="Lawson T."/>
            <person name="Leese F."/>
            <person name="Lindquist E."/>
            <person name="Lobanov A."/>
            <person name="Lomsadze A."/>
            <person name="Malik S.B."/>
            <person name="Marsh M.E."/>
            <person name="Mackinder L."/>
            <person name="Mock T."/>
            <person name="Mueller-Roeber B."/>
            <person name="Pagarete A."/>
            <person name="Parker M."/>
            <person name="Probert I."/>
            <person name="Quesneville H."/>
            <person name="Raines C."/>
            <person name="Rensing S.A."/>
            <person name="Riano-Pachon D.M."/>
            <person name="Richier S."/>
            <person name="Rokitta S."/>
            <person name="Shiraiwa Y."/>
            <person name="Soanes D.M."/>
            <person name="van der Giezen M."/>
            <person name="Wahlund T.M."/>
            <person name="Williams B."/>
            <person name="Wilson W."/>
            <person name="Wolfe G."/>
            <person name="Wurch L.L."/>
        </authorList>
    </citation>
    <scope>NUCLEOTIDE SEQUENCE</scope>
</reference>
<dbReference type="PANTHER" id="PTHR10984:SF25">
    <property type="entry name" value="ENDOPLASMIC RETICULUM-GOLGI INTERMEDIATE COMPARTMENT PROTEIN 3"/>
    <property type="match status" value="1"/>
</dbReference>
<dbReference type="Pfam" id="PF13850">
    <property type="entry name" value="ERGIC_N"/>
    <property type="match status" value="1"/>
</dbReference>
<dbReference type="EnsemblProtists" id="EOD19146">
    <property type="protein sequence ID" value="EOD19146"/>
    <property type="gene ID" value="EMIHUDRAFT_458797"/>
</dbReference>
<dbReference type="Pfam" id="PF07970">
    <property type="entry name" value="COPIIcoated_ERV"/>
    <property type="match status" value="1"/>
</dbReference>
<dbReference type="InterPro" id="IPR045888">
    <property type="entry name" value="Erv"/>
</dbReference>
<dbReference type="eggNOG" id="KOG2667">
    <property type="taxonomic scope" value="Eukaryota"/>
</dbReference>
<evidence type="ECO:0000259" key="7">
    <source>
        <dbReference type="Pfam" id="PF13850"/>
    </source>
</evidence>
<keyword evidence="4" id="KW-1133">Transmembrane helix</keyword>
<dbReference type="HOGENOM" id="CLU_540181_0_0_1"/>
<reference evidence="8" key="2">
    <citation type="submission" date="2024-10" db="UniProtKB">
        <authorList>
            <consortium name="EnsemblProtists"/>
        </authorList>
    </citation>
    <scope>IDENTIFICATION</scope>
</reference>
<evidence type="ECO:0008006" key="10">
    <source>
        <dbReference type="Google" id="ProtNLM"/>
    </source>
</evidence>
<protein>
    <recommendedName>
        <fullName evidence="10">Endoplasmic reticulum vesicle transporter N-terminal domain-containing protein</fullName>
    </recommendedName>
</protein>
<evidence type="ECO:0000256" key="2">
    <source>
        <dbReference type="ARBA" id="ARBA00005648"/>
    </source>
</evidence>
<evidence type="ECO:0000313" key="9">
    <source>
        <dbReference type="Proteomes" id="UP000013827"/>
    </source>
</evidence>
<dbReference type="GeneID" id="17264689"/>
<dbReference type="AlphaFoldDB" id="A0A0D3J6L1"/>
<evidence type="ECO:0000256" key="1">
    <source>
        <dbReference type="ARBA" id="ARBA00004141"/>
    </source>
</evidence>
<dbReference type="GO" id="GO:0016020">
    <property type="term" value="C:membrane"/>
    <property type="evidence" value="ECO:0007669"/>
    <property type="project" value="UniProtKB-SubCell"/>
</dbReference>
<dbReference type="PaxDb" id="2903-EOD19146"/>
<feature type="domain" description="Endoplasmic reticulum vesicle transporter N-terminal" evidence="7">
    <location>
        <begin position="5"/>
        <end position="97"/>
    </location>
</feature>
<feature type="domain" description="Endoplasmic reticulum vesicle transporter C-terminal" evidence="6">
    <location>
        <begin position="418"/>
        <end position="478"/>
    </location>
</feature>
<keyword evidence="3" id="KW-0812">Transmembrane</keyword>
<comment type="subcellular location">
    <subcellularLocation>
        <location evidence="1">Membrane</location>
        <topology evidence="1">Multi-pass membrane protein</topology>
    </subcellularLocation>
</comment>
<evidence type="ECO:0000313" key="8">
    <source>
        <dbReference type="EnsemblProtists" id="EOD19146"/>
    </source>
</evidence>
<dbReference type="InterPro" id="IPR039542">
    <property type="entry name" value="Erv_N"/>
</dbReference>
<dbReference type="KEGG" id="ehx:EMIHUDRAFT_458797"/>
<dbReference type="PANTHER" id="PTHR10984">
    <property type="entry name" value="ENDOPLASMIC RETICULUM-GOLGI INTERMEDIATE COMPARTMENT PROTEIN"/>
    <property type="match status" value="1"/>
</dbReference>
<dbReference type="RefSeq" id="XP_005771575.1">
    <property type="nucleotide sequence ID" value="XM_005771518.1"/>
</dbReference>
<evidence type="ECO:0000256" key="5">
    <source>
        <dbReference type="ARBA" id="ARBA00023136"/>
    </source>
</evidence>
<dbReference type="Proteomes" id="UP000013827">
    <property type="component" value="Unassembled WGS sequence"/>
</dbReference>
<keyword evidence="9" id="KW-1185">Reference proteome</keyword>
<keyword evidence="5" id="KW-0472">Membrane</keyword>
<organism evidence="8 9">
    <name type="scientific">Emiliania huxleyi (strain CCMP1516)</name>
    <dbReference type="NCBI Taxonomy" id="280463"/>
    <lineage>
        <taxon>Eukaryota</taxon>
        <taxon>Haptista</taxon>
        <taxon>Haptophyta</taxon>
        <taxon>Prymnesiophyceae</taxon>
        <taxon>Isochrysidales</taxon>
        <taxon>Noelaerhabdaceae</taxon>
        <taxon>Emiliania</taxon>
    </lineage>
</organism>
<dbReference type="InterPro" id="IPR012936">
    <property type="entry name" value="Erv_C"/>
</dbReference>
<dbReference type="STRING" id="2903.R1E7Z7"/>
<comment type="similarity">
    <text evidence="2">Belongs to the ERGIC family.</text>
</comment>
<dbReference type="GO" id="GO:0005783">
    <property type="term" value="C:endoplasmic reticulum"/>
    <property type="evidence" value="ECO:0007669"/>
    <property type="project" value="TreeGrafter"/>
</dbReference>
<sequence length="505" mass="55652">MPSGLQQLDFFPKSVEEVKERTLGGGFISLCCCLLALNLFLSELTQFRAVHTVDRLEVDTSRAATDERILLNLDIYLPNLPCPEVVAEVQDQSGMQQLEVASALHKLRVDRHGVPIDVPRAVLWNETVAPAFAQRKLVGLMEEARAHLDETLHHFEHEEEENPRLSADEHAAHRRELAEQSALLQGRLQTLASPLVSRVAVAGEQEAVSIRLAILDDNVQGFISAADIDRRERRARLGRELPLYGEGREYASIKLLLSDVTSVFSSSAFSAHNRYASIKLLLSDVTSVFSSSVFYAHNRYASIKLLLSDVTSVFSSSVFSAHNRYASIKLPLSDVTSVFSSSVFSAHNRYASIKLLLSDVTSERLNGIVAALESLVAPLQGGERGERRQQLEAKLQAQLEALHKEMAGEGDAEACGSCYGAAPDGSCCNTCDDVRAAYRKKRWGMPPMSSIPQCAREERRRAVSHDGGEGCNLYGTLEGCTRRSLCLLSRCRRRGSRRPSRAGST</sequence>
<accession>A0A0D3J6L1</accession>
<dbReference type="GO" id="GO:0030134">
    <property type="term" value="C:COPII-coated ER to Golgi transport vesicle"/>
    <property type="evidence" value="ECO:0007669"/>
    <property type="project" value="TreeGrafter"/>
</dbReference>
<name>A0A0D3J6L1_EMIH1</name>
<proteinExistence type="inferred from homology"/>